<dbReference type="RefSeq" id="WP_005392536.1">
    <property type="nucleotide sequence ID" value="NZ_BTGI01000008.1"/>
</dbReference>
<accession>A0A0G9M5C1</accession>
<reference evidence="1 2" key="1">
    <citation type="submission" date="2019-09" db="EMBL/GenBank/DDBJ databases">
        <title>Draft genome sequencing and comparative genomics of hatchery-associated Vibrios.</title>
        <authorList>
            <person name="Kehlet-Delgado H."/>
            <person name="Mueller R.S."/>
        </authorList>
    </citation>
    <scope>NUCLEOTIDE SEQUENCE [LARGE SCALE GENOMIC DNA]</scope>
    <source>
        <strain evidence="1 2">081416A</strain>
    </source>
</reference>
<organism evidence="1 2">
    <name type="scientific">Vibrio alginolyticus</name>
    <dbReference type="NCBI Taxonomy" id="663"/>
    <lineage>
        <taxon>Bacteria</taxon>
        <taxon>Pseudomonadati</taxon>
        <taxon>Pseudomonadota</taxon>
        <taxon>Gammaproteobacteria</taxon>
        <taxon>Vibrionales</taxon>
        <taxon>Vibrionaceae</taxon>
        <taxon>Vibrio</taxon>
    </lineage>
</organism>
<dbReference type="eggNOG" id="ENOG502ZQW4">
    <property type="taxonomic scope" value="Bacteria"/>
</dbReference>
<dbReference type="AlphaFoldDB" id="A0A0G9M5C1"/>
<comment type="caution">
    <text evidence="1">The sequence shown here is derived from an EMBL/GenBank/DDBJ whole genome shotgun (WGS) entry which is preliminary data.</text>
</comment>
<name>A0A0G9M5C1_VIBAL</name>
<protein>
    <submittedName>
        <fullName evidence="1">Uncharacterized protein</fullName>
    </submittedName>
</protein>
<dbReference type="EMBL" id="VTYF01000002">
    <property type="protein sequence ID" value="NOI08101.1"/>
    <property type="molecule type" value="Genomic_DNA"/>
</dbReference>
<dbReference type="OrthoDB" id="5887304at2"/>
<evidence type="ECO:0000313" key="1">
    <source>
        <dbReference type="EMBL" id="NOI08101.1"/>
    </source>
</evidence>
<proteinExistence type="predicted"/>
<evidence type="ECO:0000313" key="2">
    <source>
        <dbReference type="Proteomes" id="UP000532247"/>
    </source>
</evidence>
<sequence>MIAVHRDYCLSNSSDLHAHVKVNPVGKLEVEIVELQERHTTEFDDLSFESRGCETRICGKEDTTPWQFNLAVTDALELSHLVEEANEEYEILMNDLM</sequence>
<gene>
    <name evidence="1" type="ORF">F0254_04375</name>
</gene>
<dbReference type="Proteomes" id="UP000532247">
    <property type="component" value="Unassembled WGS sequence"/>
</dbReference>